<name>A0ABP0D071_9PEZI</name>
<proteinExistence type="predicted"/>
<dbReference type="Proteomes" id="UP001642405">
    <property type="component" value="Unassembled WGS sequence"/>
</dbReference>
<comment type="caution">
    <text evidence="2">The sequence shown here is derived from an EMBL/GenBank/DDBJ whole genome shotgun (WGS) entry which is preliminary data.</text>
</comment>
<dbReference type="PROSITE" id="PS00198">
    <property type="entry name" value="4FE4S_FER_1"/>
    <property type="match status" value="1"/>
</dbReference>
<dbReference type="SUPFAM" id="SSF52518">
    <property type="entry name" value="Thiamin diphosphate-binding fold (THDP-binding)"/>
    <property type="match status" value="1"/>
</dbReference>
<accession>A0ABP0D071</accession>
<dbReference type="EMBL" id="CAWUHB010000199">
    <property type="protein sequence ID" value="CAK7237596.1"/>
    <property type="molecule type" value="Genomic_DNA"/>
</dbReference>
<reference evidence="2 3" key="1">
    <citation type="submission" date="2024-01" db="EMBL/GenBank/DDBJ databases">
        <authorList>
            <person name="Allen C."/>
            <person name="Tagirdzhanova G."/>
        </authorList>
    </citation>
    <scope>NUCLEOTIDE SEQUENCE [LARGE SCALE GENOMIC DNA]</scope>
</reference>
<dbReference type="Gene3D" id="3.30.70.20">
    <property type="match status" value="1"/>
</dbReference>
<dbReference type="PROSITE" id="PS51379">
    <property type="entry name" value="4FE4S_FER_2"/>
    <property type="match status" value="1"/>
</dbReference>
<dbReference type="Gene3D" id="3.40.50.970">
    <property type="match status" value="1"/>
</dbReference>
<dbReference type="PANTHER" id="PTHR32154:SF0">
    <property type="entry name" value="PYRUVATE-FLAVODOXIN OXIDOREDUCTASE-RELATED"/>
    <property type="match status" value="1"/>
</dbReference>
<dbReference type="InterPro" id="IPR050722">
    <property type="entry name" value="Pyruvate:ferred/Flavod_OxRd"/>
</dbReference>
<dbReference type="InterPro" id="IPR017900">
    <property type="entry name" value="4Fe4S_Fe_S_CS"/>
</dbReference>
<keyword evidence="3" id="KW-1185">Reference proteome</keyword>
<dbReference type="SUPFAM" id="SSF54862">
    <property type="entry name" value="4Fe-4S ferredoxins"/>
    <property type="match status" value="1"/>
</dbReference>
<evidence type="ECO:0000313" key="2">
    <source>
        <dbReference type="EMBL" id="CAK7237596.1"/>
    </source>
</evidence>
<protein>
    <recommendedName>
        <fullName evidence="1">4Fe-4S ferredoxin-type domain-containing protein</fullName>
    </recommendedName>
</protein>
<feature type="non-terminal residue" evidence="2">
    <location>
        <position position="176"/>
    </location>
</feature>
<organism evidence="2 3">
    <name type="scientific">Sporothrix curviconia</name>
    <dbReference type="NCBI Taxonomy" id="1260050"/>
    <lineage>
        <taxon>Eukaryota</taxon>
        <taxon>Fungi</taxon>
        <taxon>Dikarya</taxon>
        <taxon>Ascomycota</taxon>
        <taxon>Pezizomycotina</taxon>
        <taxon>Sordariomycetes</taxon>
        <taxon>Sordariomycetidae</taxon>
        <taxon>Ophiostomatales</taxon>
        <taxon>Ophiostomataceae</taxon>
        <taxon>Sporothrix</taxon>
    </lineage>
</organism>
<dbReference type="InterPro" id="IPR029061">
    <property type="entry name" value="THDP-binding"/>
</dbReference>
<evidence type="ECO:0000313" key="3">
    <source>
        <dbReference type="Proteomes" id="UP001642405"/>
    </source>
</evidence>
<sequence length="176" mass="19064">YYPQSQLEGAPESFQSAELNAAGLPESCYTLQVVPDQCTGCGLCVEACPAHPVGEPDRKAINLEEHLDKTVQRENVKFFETIPVNDRSRVDFATVRGTQFLEPLFEFSGACSGCGETPYVKLITQLFGDRAEVANATGCSSIYCGNLPTTPWGKNASGRGPAWSNSLFEDNAEFGL</sequence>
<evidence type="ECO:0000259" key="1">
    <source>
        <dbReference type="PROSITE" id="PS51379"/>
    </source>
</evidence>
<dbReference type="PANTHER" id="PTHR32154">
    <property type="entry name" value="PYRUVATE-FLAVODOXIN OXIDOREDUCTASE-RELATED"/>
    <property type="match status" value="1"/>
</dbReference>
<feature type="domain" description="4Fe-4S ferredoxin-type" evidence="1">
    <location>
        <begin position="29"/>
        <end position="58"/>
    </location>
</feature>
<gene>
    <name evidence="2" type="ORF">SCUCBS95973_009992</name>
</gene>
<dbReference type="Pfam" id="PF00037">
    <property type="entry name" value="Fer4"/>
    <property type="match status" value="1"/>
</dbReference>
<feature type="non-terminal residue" evidence="2">
    <location>
        <position position="1"/>
    </location>
</feature>
<dbReference type="InterPro" id="IPR017896">
    <property type="entry name" value="4Fe4S_Fe-S-bd"/>
</dbReference>